<feature type="compositionally biased region" description="Low complexity" evidence="1">
    <location>
        <begin position="98"/>
        <end position="110"/>
    </location>
</feature>
<feature type="region of interest" description="Disordered" evidence="1">
    <location>
        <begin position="98"/>
        <end position="160"/>
    </location>
</feature>
<dbReference type="AlphaFoldDB" id="A0A3Q7QKI9"/>
<reference evidence="3" key="2">
    <citation type="submission" date="2025-08" db="UniProtKB">
        <authorList>
            <consortium name="RefSeq"/>
        </authorList>
    </citation>
    <scope>IDENTIFICATION</scope>
    <source>
        <tissue evidence="3">Blood</tissue>
    </source>
</reference>
<name>A0A3Q7QKI9_CALUR</name>
<accession>A0A3Q7QKI9</accession>
<evidence type="ECO:0000313" key="2">
    <source>
        <dbReference type="Proteomes" id="UP000286641"/>
    </source>
</evidence>
<evidence type="ECO:0000256" key="1">
    <source>
        <dbReference type="SAM" id="MobiDB-lite"/>
    </source>
</evidence>
<dbReference type="Proteomes" id="UP000286641">
    <property type="component" value="Unplaced"/>
</dbReference>
<protein>
    <submittedName>
        <fullName evidence="3">Uncharacterized protein LOC112835478</fullName>
    </submittedName>
</protein>
<organism evidence="2 3">
    <name type="scientific">Callorhinus ursinus</name>
    <name type="common">Northern fur seal</name>
    <dbReference type="NCBI Taxonomy" id="34884"/>
    <lineage>
        <taxon>Eukaryota</taxon>
        <taxon>Metazoa</taxon>
        <taxon>Chordata</taxon>
        <taxon>Craniata</taxon>
        <taxon>Vertebrata</taxon>
        <taxon>Euteleostomi</taxon>
        <taxon>Mammalia</taxon>
        <taxon>Eutheria</taxon>
        <taxon>Laurasiatheria</taxon>
        <taxon>Carnivora</taxon>
        <taxon>Caniformia</taxon>
        <taxon>Pinnipedia</taxon>
        <taxon>Otariidae</taxon>
        <taxon>Callorhinus</taxon>
    </lineage>
</organism>
<feature type="compositionally biased region" description="Basic residues" evidence="1">
    <location>
        <begin position="126"/>
        <end position="142"/>
    </location>
</feature>
<evidence type="ECO:0000313" key="3">
    <source>
        <dbReference type="RefSeq" id="XP_025742757.1"/>
    </source>
</evidence>
<proteinExistence type="predicted"/>
<reference key="1">
    <citation type="submission" date="2019-01" db="UniProtKB">
        <authorList>
            <consortium name="RefSeq"/>
        </authorList>
    </citation>
    <scope>IDENTIFICATION</scope>
</reference>
<keyword evidence="2" id="KW-1185">Reference proteome</keyword>
<dbReference type="RefSeq" id="XP_025742757.1">
    <property type="nucleotide sequence ID" value="XM_025886972.1"/>
</dbReference>
<feature type="region of interest" description="Disordered" evidence="1">
    <location>
        <begin position="11"/>
        <end position="72"/>
    </location>
</feature>
<gene>
    <name evidence="3" type="primary">LOC112835478</name>
</gene>
<dbReference type="InParanoid" id="A0A3Q7QKI9"/>
<sequence length="244" mass="25463">MEAYVGMVFLKPRKSPKDLGGPRTAGANGRARSAPGRRLPGIGCPSHRPLVSAPPSGSLRRTRVARRSRAEVSRGCGWVRRGGRPACGPGWGCARPASPRALPAPSSAAPGGQNGGVEQSSEARGGGRRSSSRGRARHRRRAGPPGGLPAPRPGRPDNLALCSRRAPPRLLCGGFGGIRGPPACGCGSPARPGDPGVCRRRVRGCSGPSSTRRLTTTGASRRSWNILMLVFLLTYTNSTVYSTH</sequence>